<protein>
    <recommendedName>
        <fullName evidence="4">MORN repeat-containing protein 5</fullName>
    </recommendedName>
</protein>
<reference evidence="3" key="1">
    <citation type="submission" date="2021-01" db="EMBL/GenBank/DDBJ databases">
        <authorList>
            <person name="Corre E."/>
            <person name="Pelletier E."/>
            <person name="Niang G."/>
            <person name="Scheremetjew M."/>
            <person name="Finn R."/>
            <person name="Kale V."/>
            <person name="Holt S."/>
            <person name="Cochrane G."/>
            <person name="Meng A."/>
            <person name="Brown T."/>
            <person name="Cohen L."/>
        </authorList>
    </citation>
    <scope>NUCLEOTIDE SEQUENCE</scope>
    <source>
        <strain evidence="3">CCMP443</strain>
    </source>
</reference>
<dbReference type="Gene3D" id="2.20.110.10">
    <property type="entry name" value="Histone H3 K4-specific methyltransferase SET7/9 N-terminal domain"/>
    <property type="match status" value="1"/>
</dbReference>
<feature type="compositionally biased region" description="Low complexity" evidence="2">
    <location>
        <begin position="117"/>
        <end position="134"/>
    </location>
</feature>
<evidence type="ECO:0000256" key="2">
    <source>
        <dbReference type="SAM" id="MobiDB-lite"/>
    </source>
</evidence>
<sequence length="430" mass="46589">MADARQQERTPQAEVRYANLSKAQGHPPHGFIGARALRQQLQTPGDIGGRRGSYDEAELSAAQTPKLSSSTSAQSSRGSNCAFSACPPNDQRSSHGDALPTSEALFSSPHAQHHHGQPPQAEQQSQRASAQPMAHGHDDAGGAGGGSSDKERQHVRLRHPGLERMERMRRPPTKTSNSLWGEKVGVIQAPSAKTSNGWHEVVDKNGTKIAGTWKDGLLNGRAKLLFASGACFEGDFKEGLMDGTGTWKGARGESYDGQWCNSYTHGRGRFTWPDGNEYYGEWHWGVMWGQGRFTRHFPGDLKEIYWGQFAAGLRHGNGVIKQPSGDVQHAVWYFDQKWITYSQSYANGDIYSRNGATKISLTSPMDEVKGAFAADECGASPMSGVPLAQGCVQAPITLEAPEKPAPPPRPVATLSGLDLVRCSITQSDTL</sequence>
<keyword evidence="1" id="KW-0677">Repeat</keyword>
<dbReference type="PANTHER" id="PTHR43215">
    <property type="entry name" value="RADIAL SPOKE HEAD 1 HOMOLOG"/>
    <property type="match status" value="1"/>
</dbReference>
<feature type="region of interest" description="Disordered" evidence="2">
    <location>
        <begin position="1"/>
        <end position="160"/>
    </location>
</feature>
<dbReference type="PANTHER" id="PTHR43215:SF14">
    <property type="entry name" value="RADIAL SPOKE HEAD 1 HOMOLOG"/>
    <property type="match status" value="1"/>
</dbReference>
<gene>
    <name evidence="3" type="ORF">HTEP1355_LOCUS20455</name>
</gene>
<dbReference type="SUPFAM" id="SSF82185">
    <property type="entry name" value="Histone H3 K4-specific methyltransferase SET7/9 N-terminal domain"/>
    <property type="match status" value="1"/>
</dbReference>
<feature type="compositionally biased region" description="Low complexity" evidence="2">
    <location>
        <begin position="68"/>
        <end position="79"/>
    </location>
</feature>
<evidence type="ECO:0008006" key="4">
    <source>
        <dbReference type="Google" id="ProtNLM"/>
    </source>
</evidence>
<accession>A0A7S0Z3S4</accession>
<name>A0A7S0Z3S4_9CRYP</name>
<evidence type="ECO:0000313" key="3">
    <source>
        <dbReference type="EMBL" id="CAD8806776.1"/>
    </source>
</evidence>
<organism evidence="3">
    <name type="scientific">Hemiselmis tepida</name>
    <dbReference type="NCBI Taxonomy" id="464990"/>
    <lineage>
        <taxon>Eukaryota</taxon>
        <taxon>Cryptophyceae</taxon>
        <taxon>Cryptomonadales</taxon>
        <taxon>Hemiselmidaceae</taxon>
        <taxon>Hemiselmis</taxon>
    </lineage>
</organism>
<dbReference type="GO" id="GO:0005829">
    <property type="term" value="C:cytosol"/>
    <property type="evidence" value="ECO:0007669"/>
    <property type="project" value="TreeGrafter"/>
</dbReference>
<dbReference type="EMBL" id="HBFN01035223">
    <property type="protein sequence ID" value="CAD8806776.1"/>
    <property type="molecule type" value="Transcribed_RNA"/>
</dbReference>
<feature type="compositionally biased region" description="Basic and acidic residues" evidence="2">
    <location>
        <begin position="148"/>
        <end position="160"/>
    </location>
</feature>
<dbReference type="Pfam" id="PF02493">
    <property type="entry name" value="MORN"/>
    <property type="match status" value="5"/>
</dbReference>
<dbReference type="InterPro" id="IPR003409">
    <property type="entry name" value="MORN"/>
</dbReference>
<dbReference type="SMART" id="SM00698">
    <property type="entry name" value="MORN"/>
    <property type="match status" value="4"/>
</dbReference>
<evidence type="ECO:0000256" key="1">
    <source>
        <dbReference type="ARBA" id="ARBA00022737"/>
    </source>
</evidence>
<dbReference type="AlphaFoldDB" id="A0A7S0Z3S4"/>
<proteinExistence type="predicted"/>